<evidence type="ECO:0000256" key="4">
    <source>
        <dbReference type="SAM" id="Phobius"/>
    </source>
</evidence>
<dbReference type="InterPro" id="IPR001173">
    <property type="entry name" value="Glyco_trans_2-like"/>
</dbReference>
<accession>A0A0G0BE17</accession>
<dbReference type="PANTHER" id="PTHR43179">
    <property type="entry name" value="RHAMNOSYLTRANSFERASE WBBL"/>
    <property type="match status" value="1"/>
</dbReference>
<reference evidence="6 7" key="1">
    <citation type="journal article" date="2015" name="Nature">
        <title>rRNA introns, odd ribosomes, and small enigmatic genomes across a large radiation of phyla.</title>
        <authorList>
            <person name="Brown C.T."/>
            <person name="Hug L.A."/>
            <person name="Thomas B.C."/>
            <person name="Sharon I."/>
            <person name="Castelle C.J."/>
            <person name="Singh A."/>
            <person name="Wilkins M.J."/>
            <person name="Williams K.H."/>
            <person name="Banfield J.F."/>
        </authorList>
    </citation>
    <scope>NUCLEOTIDE SEQUENCE [LARGE SCALE GENOMIC DNA]</scope>
</reference>
<evidence type="ECO:0000256" key="3">
    <source>
        <dbReference type="ARBA" id="ARBA00022679"/>
    </source>
</evidence>
<dbReference type="CDD" id="cd04186">
    <property type="entry name" value="GT_2_like_c"/>
    <property type="match status" value="1"/>
</dbReference>
<keyword evidence="2" id="KW-0328">Glycosyltransferase</keyword>
<keyword evidence="4" id="KW-1133">Transmembrane helix</keyword>
<comment type="caution">
    <text evidence="6">The sequence shown here is derived from an EMBL/GenBank/DDBJ whole genome shotgun (WGS) entry which is preliminary data.</text>
</comment>
<sequence length="298" mass="34954">MKNKKSRNKFLCEAKVIIIIINYNTEQETIKCLRSLKKLKYKNFEIILIDNNSDNFNKIKDFTKKNCELRIKNYELNKNTGFTGGVNFGIKKALKNKTNIDYIWLLNNDALVDKNTLTELVKTAKEKNSAVTGAKIFSLSKNIIKLKNLEADGGTFNWIQGSFPKGAIKNPKWITGTSMLIKKNIFEIIGLFDEKFFLYYEDVDFCLRLKKNGFKLSVSEKAFVSHKKSSSTNILGKDVILYYHYRNLMLLTKKHAPKIIKYIIYLWNYFLILRYPFSKYIKYAIYDFHNNKFGKFNH</sequence>
<proteinExistence type="inferred from homology"/>
<comment type="similarity">
    <text evidence="1">Belongs to the glycosyltransferase 2 family.</text>
</comment>
<dbReference type="EMBL" id="LBOK01000007">
    <property type="protein sequence ID" value="KKP37085.1"/>
    <property type="molecule type" value="Genomic_DNA"/>
</dbReference>
<dbReference type="Pfam" id="PF00535">
    <property type="entry name" value="Glycos_transf_2"/>
    <property type="match status" value="1"/>
</dbReference>
<feature type="domain" description="Glycosyltransferase 2-like" evidence="5">
    <location>
        <begin position="18"/>
        <end position="137"/>
    </location>
</feature>
<dbReference type="Gene3D" id="3.90.550.10">
    <property type="entry name" value="Spore Coat Polysaccharide Biosynthesis Protein SpsA, Chain A"/>
    <property type="match status" value="1"/>
</dbReference>
<feature type="transmembrane region" description="Helical" evidence="4">
    <location>
        <begin position="259"/>
        <end position="277"/>
    </location>
</feature>
<gene>
    <name evidence="6" type="ORF">UR23_C0007G0004</name>
</gene>
<name>A0A0G0BE17_9BACT</name>
<evidence type="ECO:0000259" key="5">
    <source>
        <dbReference type="Pfam" id="PF00535"/>
    </source>
</evidence>
<organism evidence="6 7">
    <name type="scientific">Candidatus Roizmanbacteria bacterium GW2011_GWA2_32_13</name>
    <dbReference type="NCBI Taxonomy" id="1618475"/>
    <lineage>
        <taxon>Bacteria</taxon>
        <taxon>Candidatus Roizmaniibacteriota</taxon>
    </lineage>
</organism>
<keyword evidence="3 6" id="KW-0808">Transferase</keyword>
<evidence type="ECO:0000313" key="7">
    <source>
        <dbReference type="Proteomes" id="UP000034349"/>
    </source>
</evidence>
<dbReference type="GO" id="GO:0016757">
    <property type="term" value="F:glycosyltransferase activity"/>
    <property type="evidence" value="ECO:0007669"/>
    <property type="project" value="UniProtKB-KW"/>
</dbReference>
<dbReference type="InterPro" id="IPR029044">
    <property type="entry name" value="Nucleotide-diphossugar_trans"/>
</dbReference>
<dbReference type="PANTHER" id="PTHR43179:SF12">
    <property type="entry name" value="GALACTOFURANOSYLTRANSFERASE GLFT2"/>
    <property type="match status" value="1"/>
</dbReference>
<dbReference type="Proteomes" id="UP000034349">
    <property type="component" value="Unassembled WGS sequence"/>
</dbReference>
<evidence type="ECO:0000256" key="2">
    <source>
        <dbReference type="ARBA" id="ARBA00022676"/>
    </source>
</evidence>
<dbReference type="SUPFAM" id="SSF53448">
    <property type="entry name" value="Nucleotide-diphospho-sugar transferases"/>
    <property type="match status" value="1"/>
</dbReference>
<dbReference type="AlphaFoldDB" id="A0A0G0BE17"/>
<keyword evidence="4" id="KW-0812">Transmembrane</keyword>
<keyword evidence="4" id="KW-0472">Membrane</keyword>
<evidence type="ECO:0000256" key="1">
    <source>
        <dbReference type="ARBA" id="ARBA00006739"/>
    </source>
</evidence>
<protein>
    <submittedName>
        <fullName evidence="6">Glycosyl transferase family 2</fullName>
    </submittedName>
</protein>
<evidence type="ECO:0000313" key="6">
    <source>
        <dbReference type="EMBL" id="KKP37085.1"/>
    </source>
</evidence>